<keyword evidence="2" id="KW-1185">Reference proteome</keyword>
<sequence length="188" mass="20799">MKHPISSDHHHPSFTQTVTKLFVILGLTLLLMLLWSAPVALAKVQFLKEADQWVYHSQQSLTDTIGNQWDATVLKPMEQDNAGVYLWLTTQANSVYLDAGQPLVVETNLGQKLSAPNLTQQHFMGTLPAPNVGQYDILTLFASIQDAESLQLQLPTKTESPVRLSIPADVLEEWLNVGTCKGLICGHL</sequence>
<comment type="caution">
    <text evidence="1">The sequence shown here is derived from an EMBL/GenBank/DDBJ whole genome shotgun (WGS) entry which is preliminary data.</text>
</comment>
<organism evidence="1 2">
    <name type="scientific">Adonisia turfae CCMR0081</name>
    <dbReference type="NCBI Taxonomy" id="2292702"/>
    <lineage>
        <taxon>Bacteria</taxon>
        <taxon>Bacillati</taxon>
        <taxon>Cyanobacteriota</taxon>
        <taxon>Adonisia</taxon>
        <taxon>Adonisia turfae</taxon>
    </lineage>
</organism>
<evidence type="ECO:0000313" key="2">
    <source>
        <dbReference type="Proteomes" id="UP000481033"/>
    </source>
</evidence>
<evidence type="ECO:0000313" key="1">
    <source>
        <dbReference type="EMBL" id="NEZ56042.1"/>
    </source>
</evidence>
<reference evidence="1 2" key="1">
    <citation type="journal article" date="2020" name="Microb. Ecol.">
        <title>Ecogenomics of the Marine Benthic Filamentous Cyanobacterium Adonisia.</title>
        <authorList>
            <person name="Walter J.M."/>
            <person name="Coutinho F.H."/>
            <person name="Leomil L."/>
            <person name="Hargreaves P.I."/>
            <person name="Campeao M.E."/>
            <person name="Vieira V.V."/>
            <person name="Silva B.S."/>
            <person name="Fistarol G.O."/>
            <person name="Salomon P.S."/>
            <person name="Sawabe T."/>
            <person name="Mino S."/>
            <person name="Hosokawa M."/>
            <person name="Miyashita H."/>
            <person name="Maruyama F."/>
            <person name="van Verk M.C."/>
            <person name="Dutilh B.E."/>
            <person name="Thompson C.C."/>
            <person name="Thompson F.L."/>
        </authorList>
    </citation>
    <scope>NUCLEOTIDE SEQUENCE [LARGE SCALE GENOMIC DNA]</scope>
    <source>
        <strain evidence="1 2">CCMR0081</strain>
    </source>
</reference>
<dbReference type="Pfam" id="PF11320">
    <property type="entry name" value="DUF3122"/>
    <property type="match status" value="1"/>
</dbReference>
<name>A0A6M0RJU0_9CYAN</name>
<dbReference type="AlphaFoldDB" id="A0A6M0RJU0"/>
<gene>
    <name evidence="1" type="ORF">DXZ20_10220</name>
</gene>
<proteinExistence type="predicted"/>
<dbReference type="InterPro" id="IPR021469">
    <property type="entry name" value="DUF3122"/>
</dbReference>
<dbReference type="RefSeq" id="WP_163697955.1">
    <property type="nucleotide sequence ID" value="NZ_QXHD01000004.1"/>
</dbReference>
<protein>
    <submittedName>
        <fullName evidence="1">DUF3122 domain-containing protein</fullName>
    </submittedName>
</protein>
<dbReference type="Proteomes" id="UP000481033">
    <property type="component" value="Unassembled WGS sequence"/>
</dbReference>
<accession>A0A6M0RJU0</accession>
<dbReference type="EMBL" id="QXHD01000004">
    <property type="protein sequence ID" value="NEZ56042.1"/>
    <property type="molecule type" value="Genomic_DNA"/>
</dbReference>